<reference evidence="1" key="1">
    <citation type="submission" date="2023-03" db="EMBL/GenBank/DDBJ databases">
        <title>Massive genome expansion in bonnet fungi (Mycena s.s.) driven by repeated elements and novel gene families across ecological guilds.</title>
        <authorList>
            <consortium name="Lawrence Berkeley National Laboratory"/>
            <person name="Harder C.B."/>
            <person name="Miyauchi S."/>
            <person name="Viragh M."/>
            <person name="Kuo A."/>
            <person name="Thoen E."/>
            <person name="Andreopoulos B."/>
            <person name="Lu D."/>
            <person name="Skrede I."/>
            <person name="Drula E."/>
            <person name="Henrissat B."/>
            <person name="Morin E."/>
            <person name="Kohler A."/>
            <person name="Barry K."/>
            <person name="LaButti K."/>
            <person name="Morin E."/>
            <person name="Salamov A."/>
            <person name="Lipzen A."/>
            <person name="Mereny Z."/>
            <person name="Hegedus B."/>
            <person name="Baldrian P."/>
            <person name="Stursova M."/>
            <person name="Weitz H."/>
            <person name="Taylor A."/>
            <person name="Grigoriev I.V."/>
            <person name="Nagy L.G."/>
            <person name="Martin F."/>
            <person name="Kauserud H."/>
        </authorList>
    </citation>
    <scope>NUCLEOTIDE SEQUENCE</scope>
    <source>
        <strain evidence="1">9284</strain>
    </source>
</reference>
<dbReference type="InterPro" id="IPR032675">
    <property type="entry name" value="LRR_dom_sf"/>
</dbReference>
<organism evidence="1 2">
    <name type="scientific">Roridomyces roridus</name>
    <dbReference type="NCBI Taxonomy" id="1738132"/>
    <lineage>
        <taxon>Eukaryota</taxon>
        <taxon>Fungi</taxon>
        <taxon>Dikarya</taxon>
        <taxon>Basidiomycota</taxon>
        <taxon>Agaricomycotina</taxon>
        <taxon>Agaricomycetes</taxon>
        <taxon>Agaricomycetidae</taxon>
        <taxon>Agaricales</taxon>
        <taxon>Marasmiineae</taxon>
        <taxon>Mycenaceae</taxon>
        <taxon>Roridomyces</taxon>
    </lineage>
</organism>
<dbReference type="Gene3D" id="3.80.10.10">
    <property type="entry name" value="Ribonuclease Inhibitor"/>
    <property type="match status" value="1"/>
</dbReference>
<dbReference type="EMBL" id="JARKIF010000005">
    <property type="protein sequence ID" value="KAJ7638714.1"/>
    <property type="molecule type" value="Genomic_DNA"/>
</dbReference>
<gene>
    <name evidence="1" type="ORF">FB45DRAFT_1023481</name>
</gene>
<keyword evidence="2" id="KW-1185">Reference proteome</keyword>
<name>A0AAD7FR65_9AGAR</name>
<dbReference type="Proteomes" id="UP001221142">
    <property type="component" value="Unassembled WGS sequence"/>
</dbReference>
<dbReference type="AlphaFoldDB" id="A0AAD7FR65"/>
<protein>
    <submittedName>
        <fullName evidence="1">Uncharacterized protein</fullName>
    </submittedName>
</protein>
<dbReference type="SUPFAM" id="SSF52047">
    <property type="entry name" value="RNI-like"/>
    <property type="match status" value="1"/>
</dbReference>
<evidence type="ECO:0000313" key="1">
    <source>
        <dbReference type="EMBL" id="KAJ7638714.1"/>
    </source>
</evidence>
<comment type="caution">
    <text evidence="1">The sequence shown here is derived from an EMBL/GenBank/DDBJ whole genome shotgun (WGS) entry which is preliminary data.</text>
</comment>
<proteinExistence type="predicted"/>
<accession>A0AAD7FR65</accession>
<evidence type="ECO:0000313" key="2">
    <source>
        <dbReference type="Proteomes" id="UP001221142"/>
    </source>
</evidence>
<sequence>MGQRHQIFIVARVATRDSAARYRCVGAYHHQWCYGRLPLKAARRFITLIKQKDNAAIVKDELRAMQVQDSEAQVPCPYSTFLMATACCVDLQPPEYYGHGVSFSNSVLDAGMGSADGDNNDGITIFDITDSTNPSYCFVSVFGLEAVEARVQGRVPLSAEQYARAYYPLPKEGMAYNDEKDAERAKIIEEDVQKTIDSLREERLMTLDVLAEAWPEEYERPAQTAPSAADDCIPVATPSNPFPRLAELSLGPAVEHAIQKADTDELEGLVWHPGKAASIRSILQGHSPFPDSGLSLLGQVIQHEAKADKTTLNLSCLSLSGTQVASLLASSGMMGVESLDLSHNSRIDIAAIREILSTTKLRRVTLLDTQISDEQIYQLITEEPNLFKTLEALVHPALLSWQNPAQYPNHFTYICASEQSSAAVSLAICTPASIVQCLTDLLGPVKDAPLMSLYGLLSSSLIPQAAFATGVRVEGQPWNERSVGCFPALTDTPFASDGWLFAARFTLFGGGGKERYGFVRCSVTAETQTVSFAFHSLGEFLQEMKAEGRPLPTESAVKRLEEILTFWESKGSKFWNEEDFVSDFIPTFNMYNMRRY</sequence>